<feature type="region of interest" description="Disordered" evidence="2">
    <location>
        <begin position="68"/>
        <end position="97"/>
    </location>
</feature>
<dbReference type="GO" id="GO:0005665">
    <property type="term" value="C:RNA polymerase II, core complex"/>
    <property type="evidence" value="ECO:0007669"/>
    <property type="project" value="TreeGrafter"/>
</dbReference>
<dbReference type="SUPFAM" id="SSF53036">
    <property type="entry name" value="Eukaryotic RPB5 N-terminal domain"/>
    <property type="match status" value="1"/>
</dbReference>
<dbReference type="VEuPathDB" id="TriTrypDB:TEOVI_000423000"/>
<accession>A0A1G4IJG5</accession>
<evidence type="ECO:0000256" key="1">
    <source>
        <dbReference type="ARBA" id="ARBA00023163"/>
    </source>
</evidence>
<evidence type="ECO:0000313" key="5">
    <source>
        <dbReference type="Proteomes" id="UP000195570"/>
    </source>
</evidence>
<dbReference type="GO" id="GO:0003677">
    <property type="term" value="F:DNA binding"/>
    <property type="evidence" value="ECO:0007669"/>
    <property type="project" value="InterPro"/>
</dbReference>
<feature type="compositionally biased region" description="Basic and acidic residues" evidence="2">
    <location>
        <begin position="80"/>
        <end position="97"/>
    </location>
</feature>
<dbReference type="InterPro" id="IPR014381">
    <property type="entry name" value="Arch_Rpo5/euc_Rpb5"/>
</dbReference>
<dbReference type="GO" id="GO:0042797">
    <property type="term" value="P:tRNA transcription by RNA polymerase III"/>
    <property type="evidence" value="ECO:0007669"/>
    <property type="project" value="TreeGrafter"/>
</dbReference>
<reference evidence="4" key="1">
    <citation type="submission" date="2016-09" db="EMBL/GenBank/DDBJ databases">
        <authorList>
            <person name="Hebert L."/>
            <person name="Moumen B."/>
        </authorList>
    </citation>
    <scope>NUCLEOTIDE SEQUENCE [LARGE SCALE GENOMIC DNA]</scope>
    <source>
        <strain evidence="4">OVI</strain>
    </source>
</reference>
<evidence type="ECO:0000259" key="3">
    <source>
        <dbReference type="Pfam" id="PF01191"/>
    </source>
</evidence>
<dbReference type="EMBL" id="CZPT02001895">
    <property type="protein sequence ID" value="SCU72652.1"/>
    <property type="molecule type" value="Genomic_DNA"/>
</dbReference>
<proteinExistence type="predicted"/>
<dbReference type="AlphaFoldDB" id="A0A1G4IJG5"/>
<dbReference type="PANTHER" id="PTHR10535:SF0">
    <property type="entry name" value="DNA-DIRECTED RNA POLYMERASES I, II, AND III SUBUNIT RPABC1"/>
    <property type="match status" value="1"/>
</dbReference>
<evidence type="ECO:0000313" key="4">
    <source>
        <dbReference type="EMBL" id="SCU72652.1"/>
    </source>
</evidence>
<dbReference type="Gene3D" id="3.40.1340.10">
    <property type="entry name" value="RNA polymerase, Rpb5, N-terminal domain"/>
    <property type="match status" value="1"/>
</dbReference>
<gene>
    <name evidence="4" type="ORF">TEOVI_000423000</name>
</gene>
<sequence length="299" mass="33820">MDSVKSFKMIRLYRAFNTVIQMAIDRGFVVSHPSDVANAIRDSRLYDITDGLNYQWFTQRCSSYLQRHRQTTAEEEEEAKQEGRPGKDPSKSKRTKALRDASQDFLYSSLELVCKGSSSRIGFGGGAISCKTEDEVDGRGPTAEPSSRKKNETILCAFFVQSLGVDVLNNLREVAQRRNASSMIVVVGSKVRGGRRSIREAGGGLHPGTTGQVIRIQVFEEDELAYNISRHQSVPKHVPMTDVEVRAFLEQRKLMITQLPRILNDDPMVEYLDLPRGSIIRIERRTDEGSTYEMYRHVI</sequence>
<dbReference type="SUPFAM" id="SSF55287">
    <property type="entry name" value="RPB5-like RNA polymerase subunit"/>
    <property type="match status" value="1"/>
</dbReference>
<keyword evidence="4" id="KW-0240">DNA-directed RNA polymerase</keyword>
<dbReference type="InterPro" id="IPR036710">
    <property type="entry name" value="RNA_pol_Rpb5_N_sf"/>
</dbReference>
<dbReference type="GO" id="GO:0005666">
    <property type="term" value="C:RNA polymerase III complex"/>
    <property type="evidence" value="ECO:0007669"/>
    <property type="project" value="TreeGrafter"/>
</dbReference>
<name>A0A1G4IJG5_TRYEQ</name>
<keyword evidence="5" id="KW-1185">Reference proteome</keyword>
<protein>
    <submittedName>
        <fullName evidence="4">DNA-directed RNA polymerase I subunit RPB5z, putative</fullName>
    </submittedName>
</protein>
<dbReference type="InterPro" id="IPR000783">
    <property type="entry name" value="RNA_pol_subH/Rpb5_C"/>
</dbReference>
<dbReference type="Gene3D" id="3.90.940.20">
    <property type="entry name" value="RPB5-like RNA polymerase subunit"/>
    <property type="match status" value="1"/>
</dbReference>
<dbReference type="GO" id="GO:0006366">
    <property type="term" value="P:transcription by RNA polymerase II"/>
    <property type="evidence" value="ECO:0007669"/>
    <property type="project" value="TreeGrafter"/>
</dbReference>
<evidence type="ECO:0000256" key="2">
    <source>
        <dbReference type="SAM" id="MobiDB-lite"/>
    </source>
</evidence>
<dbReference type="PANTHER" id="PTHR10535">
    <property type="entry name" value="DNA-DIRECTED RNA POLYMERASES I, II, AND III SUBUNIT RPABC1"/>
    <property type="match status" value="1"/>
</dbReference>
<dbReference type="GO" id="GO:0005736">
    <property type="term" value="C:RNA polymerase I complex"/>
    <property type="evidence" value="ECO:0007669"/>
    <property type="project" value="TreeGrafter"/>
</dbReference>
<dbReference type="GO" id="GO:0006362">
    <property type="term" value="P:transcription elongation by RNA polymerase I"/>
    <property type="evidence" value="ECO:0007669"/>
    <property type="project" value="TreeGrafter"/>
</dbReference>
<dbReference type="RefSeq" id="XP_067083126.1">
    <property type="nucleotide sequence ID" value="XM_067227025.1"/>
</dbReference>
<dbReference type="GO" id="GO:0003899">
    <property type="term" value="F:DNA-directed RNA polymerase activity"/>
    <property type="evidence" value="ECO:0007669"/>
    <property type="project" value="InterPro"/>
</dbReference>
<feature type="domain" description="RNA polymerase subunit H/Rpb5 C-terminal" evidence="3">
    <location>
        <begin position="226"/>
        <end position="298"/>
    </location>
</feature>
<comment type="caution">
    <text evidence="4">The sequence shown here is derived from an EMBL/GenBank/DDBJ whole genome shotgun (WGS) entry which is preliminary data.</text>
</comment>
<dbReference type="InterPro" id="IPR035913">
    <property type="entry name" value="RPB5-like_sf"/>
</dbReference>
<keyword evidence="1" id="KW-0804">Transcription</keyword>
<dbReference type="Proteomes" id="UP000195570">
    <property type="component" value="Unassembled WGS sequence"/>
</dbReference>
<dbReference type="GeneID" id="92378170"/>
<organism evidence="4 5">
    <name type="scientific">Trypanosoma equiperdum</name>
    <dbReference type="NCBI Taxonomy" id="5694"/>
    <lineage>
        <taxon>Eukaryota</taxon>
        <taxon>Discoba</taxon>
        <taxon>Euglenozoa</taxon>
        <taxon>Kinetoplastea</taxon>
        <taxon>Metakinetoplastina</taxon>
        <taxon>Trypanosomatida</taxon>
        <taxon>Trypanosomatidae</taxon>
        <taxon>Trypanosoma</taxon>
    </lineage>
</organism>
<dbReference type="Pfam" id="PF01191">
    <property type="entry name" value="RNA_pol_Rpb5_C"/>
    <property type="match status" value="1"/>
</dbReference>